<evidence type="ECO:0000313" key="4">
    <source>
        <dbReference type="Proteomes" id="UP001153678"/>
    </source>
</evidence>
<dbReference type="AlphaFoldDB" id="A0A9W4SA85"/>
<organism evidence="3 4">
    <name type="scientific">Funneliformis geosporum</name>
    <dbReference type="NCBI Taxonomy" id="1117311"/>
    <lineage>
        <taxon>Eukaryota</taxon>
        <taxon>Fungi</taxon>
        <taxon>Fungi incertae sedis</taxon>
        <taxon>Mucoromycota</taxon>
        <taxon>Glomeromycotina</taxon>
        <taxon>Glomeromycetes</taxon>
        <taxon>Glomerales</taxon>
        <taxon>Glomeraceae</taxon>
        <taxon>Funneliformis</taxon>
    </lineage>
</organism>
<reference evidence="3" key="1">
    <citation type="submission" date="2022-08" db="EMBL/GenBank/DDBJ databases">
        <authorList>
            <person name="Kallberg Y."/>
            <person name="Tangrot J."/>
            <person name="Rosling A."/>
        </authorList>
    </citation>
    <scope>NUCLEOTIDE SEQUENCE</scope>
    <source>
        <strain evidence="3">Wild A</strain>
    </source>
</reference>
<dbReference type="GO" id="GO:0032008">
    <property type="term" value="P:positive regulation of TOR signaling"/>
    <property type="evidence" value="ECO:0007669"/>
    <property type="project" value="InterPro"/>
</dbReference>
<dbReference type="Proteomes" id="UP001153678">
    <property type="component" value="Unassembled WGS sequence"/>
</dbReference>
<evidence type="ECO:0000256" key="1">
    <source>
        <dbReference type="ARBA" id="ARBA00007191"/>
    </source>
</evidence>
<dbReference type="Pfam" id="PF03259">
    <property type="entry name" value="Robl_LC7"/>
    <property type="match status" value="1"/>
</dbReference>
<dbReference type="OrthoDB" id="271745at2759"/>
<dbReference type="SUPFAM" id="SSF103196">
    <property type="entry name" value="Roadblock/LC7 domain"/>
    <property type="match status" value="1"/>
</dbReference>
<dbReference type="EMBL" id="CAMKVN010000018">
    <property type="protein sequence ID" value="CAI2161930.1"/>
    <property type="molecule type" value="Genomic_DNA"/>
</dbReference>
<dbReference type="PANTHER" id="PTHR13323">
    <property type="entry name" value="LATE ENDOSOMAL/LYSOSOMAL MP1 INTERACTING PROTEIN"/>
    <property type="match status" value="1"/>
</dbReference>
<feature type="domain" description="Roadblock/LAMTOR2" evidence="2">
    <location>
        <begin position="8"/>
        <end position="73"/>
    </location>
</feature>
<sequence length="109" mass="12018">MPPLPIKILLNSEGSPLAFVSDSDHDARVYAAIASNIWSTFEKNGKNLMREDNLKFMLKGNVAITMVSNMLLCLVATPEVELGILKAKTDALAKHLEEPFQRVTAYTQA</sequence>
<name>A0A9W4SA85_9GLOM</name>
<dbReference type="InterPro" id="IPR037587">
    <property type="entry name" value="LAMTOR2-like"/>
</dbReference>
<dbReference type="InterPro" id="IPR004942">
    <property type="entry name" value="Roadblock/LAMTOR2_dom"/>
</dbReference>
<accession>A0A9W4SA85</accession>
<proteinExistence type="inferred from homology"/>
<protein>
    <submittedName>
        <fullName evidence="3">11585_t:CDS:1</fullName>
    </submittedName>
</protein>
<gene>
    <name evidence="3" type="ORF">FWILDA_LOCUS300</name>
</gene>
<evidence type="ECO:0000259" key="2">
    <source>
        <dbReference type="Pfam" id="PF03259"/>
    </source>
</evidence>
<dbReference type="Gene3D" id="3.30.450.30">
    <property type="entry name" value="Dynein light chain 2a, cytoplasmic"/>
    <property type="match status" value="1"/>
</dbReference>
<dbReference type="GO" id="GO:0005085">
    <property type="term" value="F:guanyl-nucleotide exchange factor activity"/>
    <property type="evidence" value="ECO:0007669"/>
    <property type="project" value="InterPro"/>
</dbReference>
<comment type="similarity">
    <text evidence="1">Belongs to the GAMAD family.</text>
</comment>
<dbReference type="GO" id="GO:0060090">
    <property type="term" value="F:molecular adaptor activity"/>
    <property type="evidence" value="ECO:0007669"/>
    <property type="project" value="InterPro"/>
</dbReference>
<evidence type="ECO:0000313" key="3">
    <source>
        <dbReference type="EMBL" id="CAI2161930.1"/>
    </source>
</evidence>
<keyword evidence="4" id="KW-1185">Reference proteome</keyword>
<comment type="caution">
    <text evidence="3">The sequence shown here is derived from an EMBL/GenBank/DDBJ whole genome shotgun (WGS) entry which is preliminary data.</text>
</comment>